<reference evidence="3 4" key="1">
    <citation type="submission" date="2018-06" db="EMBL/GenBank/DDBJ databases">
        <authorList>
            <consortium name="Pathogen Informatics"/>
            <person name="Doyle S."/>
        </authorList>
    </citation>
    <scope>NUCLEOTIDE SEQUENCE [LARGE SCALE GENOMIC DNA]</scope>
    <source>
        <strain evidence="3 4">NCTC13093</strain>
    </source>
</reference>
<keyword evidence="4" id="KW-1185">Reference proteome</keyword>
<dbReference type="Pfam" id="PF04076">
    <property type="entry name" value="BOF"/>
    <property type="match status" value="1"/>
</dbReference>
<gene>
    <name evidence="3" type="ORF">NCTC13093_02010</name>
</gene>
<dbReference type="SUPFAM" id="SSF101756">
    <property type="entry name" value="Hypothetical protein YgiW"/>
    <property type="match status" value="1"/>
</dbReference>
<dbReference type="OrthoDB" id="598245at2"/>
<dbReference type="AlphaFoldDB" id="A0A2X0V2J4"/>
<dbReference type="InterPro" id="IPR005220">
    <property type="entry name" value="CarO-like"/>
</dbReference>
<accession>A0A2X0V2J4</accession>
<evidence type="ECO:0000313" key="3">
    <source>
        <dbReference type="EMBL" id="SPT70593.1"/>
    </source>
</evidence>
<feature type="chain" id="PRO_5015970307" evidence="2">
    <location>
        <begin position="19"/>
        <end position="125"/>
    </location>
</feature>
<evidence type="ECO:0000256" key="1">
    <source>
        <dbReference type="ARBA" id="ARBA00022729"/>
    </source>
</evidence>
<name>A0A2X0V2J4_9GAMM</name>
<keyword evidence="1 2" id="KW-0732">Signal</keyword>
<evidence type="ECO:0000313" key="4">
    <source>
        <dbReference type="Proteomes" id="UP000250086"/>
    </source>
</evidence>
<protein>
    <submittedName>
        <fullName evidence="3">Uncharacterized conserved protein</fullName>
    </submittedName>
</protein>
<sequence length="125" mass="13899">MKRLLLISLLAYATQALSLPQGFSGPAPKRQMPLGFDQLTEPNTIKGVLNNARDKDFVLLQGSFVKKLNTTDYTFEDEAGDSIVIHIGNTNIVPLVDAKYMIWCVVDKGLFQTRLIVDLISAPYK</sequence>
<dbReference type="Gene3D" id="2.40.50.200">
    <property type="entry name" value="Bacterial OB-fold"/>
    <property type="match status" value="1"/>
</dbReference>
<proteinExistence type="predicted"/>
<dbReference type="InterPro" id="IPR036700">
    <property type="entry name" value="BOBF_sf"/>
</dbReference>
<dbReference type="EMBL" id="UAPV01000001">
    <property type="protein sequence ID" value="SPT70593.1"/>
    <property type="molecule type" value="Genomic_DNA"/>
</dbReference>
<dbReference type="Proteomes" id="UP000250086">
    <property type="component" value="Unassembled WGS sequence"/>
</dbReference>
<organism evidence="3 4">
    <name type="scientific">Anaerobiospirillum thomasii</name>
    <dbReference type="NCBI Taxonomy" id="179995"/>
    <lineage>
        <taxon>Bacteria</taxon>
        <taxon>Pseudomonadati</taxon>
        <taxon>Pseudomonadota</taxon>
        <taxon>Gammaproteobacteria</taxon>
        <taxon>Aeromonadales</taxon>
        <taxon>Succinivibrionaceae</taxon>
        <taxon>Anaerobiospirillum</taxon>
    </lineage>
</organism>
<feature type="signal peptide" evidence="2">
    <location>
        <begin position="1"/>
        <end position="18"/>
    </location>
</feature>
<dbReference type="RefSeq" id="WP_113744648.1">
    <property type="nucleotide sequence ID" value="NZ_UAPU01000005.1"/>
</dbReference>
<evidence type="ECO:0000256" key="2">
    <source>
        <dbReference type="SAM" id="SignalP"/>
    </source>
</evidence>